<accession>V7PK76</accession>
<protein>
    <recommendedName>
        <fullName evidence="4">Fam-a protein</fullName>
    </recommendedName>
</protein>
<dbReference type="NCBIfam" id="TIGR01599">
    <property type="entry name" value="PYST-A"/>
    <property type="match status" value="1"/>
</dbReference>
<evidence type="ECO:0000313" key="2">
    <source>
        <dbReference type="EMBL" id="ETB58708.1"/>
    </source>
</evidence>
<evidence type="ECO:0008006" key="4">
    <source>
        <dbReference type="Google" id="ProtNLM"/>
    </source>
</evidence>
<dbReference type="InterPro" id="IPR006486">
    <property type="entry name" value="PYST_A"/>
</dbReference>
<evidence type="ECO:0000256" key="1">
    <source>
        <dbReference type="SAM" id="SignalP"/>
    </source>
</evidence>
<sequence>MSKFYIQIVFFLLIISLYMNKKTLATELVPKKDTKHKLKIHIPFKLKKIYTTNDNSEEIYEKNKHLLYTNPEETINAEKLMKEAVTHLEQHAKSKDGYKLYGRYFPYQMYFYKKKHQDHTDVEKIQYIIDNQKKYNALINRFWDPDCDNFLYKGLVKIMIQQRSKKWPWSHEKYFYALVAKFKISETKTIIVMTSANINDHNSKNEKSFQNTIIENANLFKTDIDSEDDIRNGELQKMFVNLNGYIIEKKKKHIYISYVDSVNGIHILII</sequence>
<feature type="chain" id="PRO_5004764402" description="Fam-a protein" evidence="1">
    <location>
        <begin position="26"/>
        <end position="270"/>
    </location>
</feature>
<gene>
    <name evidence="2" type="ORF">YYC_03534</name>
</gene>
<keyword evidence="1" id="KW-0732">Signal</keyword>
<organism evidence="2 3">
    <name type="scientific">Plasmodium yoelii 17X</name>
    <dbReference type="NCBI Taxonomy" id="1323249"/>
    <lineage>
        <taxon>Eukaryota</taxon>
        <taxon>Sar</taxon>
        <taxon>Alveolata</taxon>
        <taxon>Apicomplexa</taxon>
        <taxon>Aconoidasida</taxon>
        <taxon>Haemosporida</taxon>
        <taxon>Plasmodiidae</taxon>
        <taxon>Plasmodium</taxon>
        <taxon>Plasmodium (Vinckeia)</taxon>
    </lineage>
</organism>
<dbReference type="SUPFAM" id="SSF55961">
    <property type="entry name" value="Bet v1-like"/>
    <property type="match status" value="1"/>
</dbReference>
<proteinExistence type="predicted"/>
<dbReference type="AlphaFoldDB" id="V7PK76"/>
<evidence type="ECO:0000313" key="3">
    <source>
        <dbReference type="Proteomes" id="UP000018538"/>
    </source>
</evidence>
<dbReference type="EMBL" id="KI635769">
    <property type="protein sequence ID" value="ETB58708.1"/>
    <property type="molecule type" value="Genomic_DNA"/>
</dbReference>
<dbReference type="Proteomes" id="UP000018538">
    <property type="component" value="Unassembled WGS sequence"/>
</dbReference>
<reference evidence="2 3" key="1">
    <citation type="submission" date="2013-11" db="EMBL/GenBank/DDBJ databases">
        <title>The Genome Sequence of Plasmodium yoelii 17X.</title>
        <authorList>
            <consortium name="The Broad Institute Genomics Platform"/>
            <consortium name="The Broad Institute Genome Sequencing Center for Infectious Disease"/>
            <person name="Neafsey D."/>
            <person name="Adams J."/>
            <person name="Walker B."/>
            <person name="Young S.K."/>
            <person name="Zeng Q."/>
            <person name="Gargeya S."/>
            <person name="Fitzgerald M."/>
            <person name="Haas B."/>
            <person name="Abouelleil A."/>
            <person name="Alvarado L."/>
            <person name="Chapman S.B."/>
            <person name="Gainer-Dewar J."/>
            <person name="Goldberg J."/>
            <person name="Griggs A."/>
            <person name="Gujja S."/>
            <person name="Hansen M."/>
            <person name="Howarth C."/>
            <person name="Imamovic A."/>
            <person name="Ireland A."/>
            <person name="Larimer J."/>
            <person name="McCowan C."/>
            <person name="Murphy C."/>
            <person name="Pearson M."/>
            <person name="Poon T.W."/>
            <person name="Priest M."/>
            <person name="Roberts A."/>
            <person name="Saif S."/>
            <person name="Shea T."/>
            <person name="Sykes S."/>
            <person name="Wortman J."/>
            <person name="Nusbaum C."/>
            <person name="Birren B."/>
        </authorList>
    </citation>
    <scope>NUCLEOTIDE SEQUENCE [LARGE SCALE GENOMIC DNA]</scope>
    <source>
        <strain evidence="2 3">17X</strain>
    </source>
</reference>
<feature type="signal peptide" evidence="1">
    <location>
        <begin position="1"/>
        <end position="25"/>
    </location>
</feature>
<keyword evidence="3" id="KW-1185">Reference proteome</keyword>
<name>V7PK76_PLAYE</name>